<dbReference type="InterPro" id="IPR036249">
    <property type="entry name" value="Thioredoxin-like_sf"/>
</dbReference>
<sequence>MIQVLHNPRCGKSRNCLAFLDNSQKEYEIINYLTQPLIAVEIETLLKKLNLNPIDIVRQKEAIWIEHYKGKSLSDQEIITAIVQHPILLERPIVIDGDRAIIGRELDKLSDFI</sequence>
<dbReference type="Pfam" id="PF03960">
    <property type="entry name" value="ArsC"/>
    <property type="match status" value="1"/>
</dbReference>
<dbReference type="OrthoDB" id="9808142at2"/>
<name>A0A4Q9YTU6_9FLAO</name>
<evidence type="ECO:0000256" key="1">
    <source>
        <dbReference type="ARBA" id="ARBA00007198"/>
    </source>
</evidence>
<comment type="caution">
    <text evidence="3">The sequence shown here is derived from an EMBL/GenBank/DDBJ whole genome shotgun (WGS) entry which is preliminary data.</text>
</comment>
<evidence type="ECO:0000313" key="4">
    <source>
        <dbReference type="Proteomes" id="UP000293300"/>
    </source>
</evidence>
<evidence type="ECO:0000256" key="2">
    <source>
        <dbReference type="PROSITE-ProRule" id="PRU01282"/>
    </source>
</evidence>
<proteinExistence type="inferred from homology"/>
<dbReference type="Proteomes" id="UP000293300">
    <property type="component" value="Unassembled WGS sequence"/>
</dbReference>
<evidence type="ECO:0000313" key="3">
    <source>
        <dbReference type="EMBL" id="TBX67055.1"/>
    </source>
</evidence>
<dbReference type="RefSeq" id="WP_131476543.1">
    <property type="nucleotide sequence ID" value="NZ_SJPE01000012.1"/>
</dbReference>
<dbReference type="EMBL" id="SJPE01000012">
    <property type="protein sequence ID" value="TBX67055.1"/>
    <property type="molecule type" value="Genomic_DNA"/>
</dbReference>
<comment type="similarity">
    <text evidence="1 2">Belongs to the ArsC family.</text>
</comment>
<dbReference type="AlphaFoldDB" id="A0A4Q9YTU6"/>
<dbReference type="PANTHER" id="PTHR30041:SF4">
    <property type="entry name" value="ARSENATE REDUCTASE"/>
    <property type="match status" value="1"/>
</dbReference>
<dbReference type="Gene3D" id="3.40.30.10">
    <property type="entry name" value="Glutaredoxin"/>
    <property type="match status" value="1"/>
</dbReference>
<dbReference type="InterPro" id="IPR006660">
    <property type="entry name" value="Arsenate_reductase-like"/>
</dbReference>
<accession>A0A4Q9YTU6</accession>
<dbReference type="PANTHER" id="PTHR30041">
    <property type="entry name" value="ARSENATE REDUCTASE"/>
    <property type="match status" value="1"/>
</dbReference>
<dbReference type="SUPFAM" id="SSF52833">
    <property type="entry name" value="Thioredoxin-like"/>
    <property type="match status" value="1"/>
</dbReference>
<protein>
    <submittedName>
        <fullName evidence="3">Arsenate reductase</fullName>
    </submittedName>
</protein>
<dbReference type="PROSITE" id="PS51353">
    <property type="entry name" value="ARSC"/>
    <property type="match status" value="1"/>
</dbReference>
<gene>
    <name evidence="3" type="ORF">EZL74_10375</name>
</gene>
<organism evidence="3 4">
    <name type="scientific">Flavobacterium silvisoli</name>
    <dbReference type="NCBI Taxonomy" id="2529433"/>
    <lineage>
        <taxon>Bacteria</taxon>
        <taxon>Pseudomonadati</taxon>
        <taxon>Bacteroidota</taxon>
        <taxon>Flavobacteriia</taxon>
        <taxon>Flavobacteriales</taxon>
        <taxon>Flavobacteriaceae</taxon>
        <taxon>Flavobacterium</taxon>
    </lineage>
</organism>
<keyword evidence="4" id="KW-1185">Reference proteome</keyword>
<reference evidence="3 4" key="1">
    <citation type="submission" date="2019-02" db="EMBL/GenBank/DDBJ databases">
        <title>Flavobacterium sp. RD-2-33 isolated from forest soil.</title>
        <authorList>
            <person name="Chaudhary D.K."/>
        </authorList>
    </citation>
    <scope>NUCLEOTIDE SEQUENCE [LARGE SCALE GENOMIC DNA]</scope>
    <source>
        <strain evidence="3 4">RD-2-33</strain>
    </source>
</reference>